<evidence type="ECO:0000313" key="3">
    <source>
        <dbReference type="Proteomes" id="UP000673691"/>
    </source>
</evidence>
<feature type="region of interest" description="Disordered" evidence="1">
    <location>
        <begin position="1"/>
        <end position="33"/>
    </location>
</feature>
<feature type="compositionally biased region" description="Low complexity" evidence="1">
    <location>
        <begin position="10"/>
        <end position="26"/>
    </location>
</feature>
<sequence>MATAGRDTLSASSTITSGSSKASGISQTQTAPVSSPVMTFLALWRTTLTADGRTQRPLGPPVRRSHRRAVRSAEPVHSRLEWQDRVVTGRAWPWRR</sequence>
<dbReference type="Proteomes" id="UP000673691">
    <property type="component" value="Unassembled WGS sequence"/>
</dbReference>
<evidence type="ECO:0000313" key="2">
    <source>
        <dbReference type="EMBL" id="KAG5458737.1"/>
    </source>
</evidence>
<name>A0A8H8DI58_9FUNG</name>
<keyword evidence="3" id="KW-1185">Reference proteome</keyword>
<reference evidence="2 3" key="1">
    <citation type="journal article" name="Sci. Rep.">
        <title>Genome-scale phylogenetic analyses confirm Olpidium as the closest living zoosporic fungus to the non-flagellated, terrestrial fungi.</title>
        <authorList>
            <person name="Chang Y."/>
            <person name="Rochon D."/>
            <person name="Sekimoto S."/>
            <person name="Wang Y."/>
            <person name="Chovatia M."/>
            <person name="Sandor L."/>
            <person name="Salamov A."/>
            <person name="Grigoriev I.V."/>
            <person name="Stajich J.E."/>
            <person name="Spatafora J.W."/>
        </authorList>
    </citation>
    <scope>NUCLEOTIDE SEQUENCE [LARGE SCALE GENOMIC DNA]</scope>
    <source>
        <strain evidence="2">S191</strain>
    </source>
</reference>
<feature type="region of interest" description="Disordered" evidence="1">
    <location>
        <begin position="50"/>
        <end position="77"/>
    </location>
</feature>
<accession>A0A8H8DI58</accession>
<protein>
    <submittedName>
        <fullName evidence="2">Uncharacterized protein</fullName>
    </submittedName>
</protein>
<evidence type="ECO:0000256" key="1">
    <source>
        <dbReference type="SAM" id="MobiDB-lite"/>
    </source>
</evidence>
<proteinExistence type="predicted"/>
<comment type="caution">
    <text evidence="2">The sequence shown here is derived from an EMBL/GenBank/DDBJ whole genome shotgun (WGS) entry which is preliminary data.</text>
</comment>
<dbReference type="AlphaFoldDB" id="A0A8H8DI58"/>
<gene>
    <name evidence="2" type="ORF">BJ554DRAFT_986</name>
</gene>
<organism evidence="2 3">
    <name type="scientific">Olpidium bornovanus</name>
    <dbReference type="NCBI Taxonomy" id="278681"/>
    <lineage>
        <taxon>Eukaryota</taxon>
        <taxon>Fungi</taxon>
        <taxon>Fungi incertae sedis</taxon>
        <taxon>Olpidiomycota</taxon>
        <taxon>Olpidiomycotina</taxon>
        <taxon>Olpidiomycetes</taxon>
        <taxon>Olpidiales</taxon>
        <taxon>Olpidiaceae</taxon>
        <taxon>Olpidium</taxon>
    </lineage>
</organism>
<dbReference type="EMBL" id="JAEFCI010008006">
    <property type="protein sequence ID" value="KAG5458737.1"/>
    <property type="molecule type" value="Genomic_DNA"/>
</dbReference>